<keyword evidence="2" id="KW-1185">Reference proteome</keyword>
<dbReference type="EMBL" id="CP002691">
    <property type="protein sequence ID" value="AEE49152.1"/>
    <property type="molecule type" value="Genomic_DNA"/>
</dbReference>
<dbReference type="STRING" id="760192.Halhy_1257"/>
<reference evidence="1 2" key="1">
    <citation type="journal article" date="2011" name="Stand. Genomic Sci.">
        <title>Complete genome sequence of Haliscomenobacter hydrossis type strain (O).</title>
        <authorList>
            <consortium name="US DOE Joint Genome Institute (JGI-PGF)"/>
            <person name="Daligault H."/>
            <person name="Lapidus A."/>
            <person name="Zeytun A."/>
            <person name="Nolan M."/>
            <person name="Lucas S."/>
            <person name="Del Rio T.G."/>
            <person name="Tice H."/>
            <person name="Cheng J.F."/>
            <person name="Tapia R."/>
            <person name="Han C."/>
            <person name="Goodwin L."/>
            <person name="Pitluck S."/>
            <person name="Liolios K."/>
            <person name="Pagani I."/>
            <person name="Ivanova N."/>
            <person name="Huntemann M."/>
            <person name="Mavromatis K."/>
            <person name="Mikhailova N."/>
            <person name="Pati A."/>
            <person name="Chen A."/>
            <person name="Palaniappan K."/>
            <person name="Land M."/>
            <person name="Hauser L."/>
            <person name="Brambilla E.M."/>
            <person name="Rohde M."/>
            <person name="Verbarg S."/>
            <person name="Goker M."/>
            <person name="Bristow J."/>
            <person name="Eisen J.A."/>
            <person name="Markowitz V."/>
            <person name="Hugenholtz P."/>
            <person name="Kyrpides N.C."/>
            <person name="Klenk H.P."/>
            <person name="Woyke T."/>
        </authorList>
    </citation>
    <scope>NUCLEOTIDE SEQUENCE [LARGE SCALE GENOMIC DNA]</scope>
    <source>
        <strain evidence="2">ATCC 27775 / DSM 1100 / LMG 10767 / O</strain>
    </source>
</reference>
<dbReference type="HOGENOM" id="CLU_2584840_0_0_10"/>
<evidence type="ECO:0000313" key="2">
    <source>
        <dbReference type="Proteomes" id="UP000008461"/>
    </source>
</evidence>
<evidence type="ECO:0000313" key="1">
    <source>
        <dbReference type="EMBL" id="AEE49152.1"/>
    </source>
</evidence>
<dbReference type="RefSeq" id="WP_013763707.1">
    <property type="nucleotide sequence ID" value="NC_015510.1"/>
</dbReference>
<dbReference type="KEGG" id="hhy:Halhy_1257"/>
<accession>F4KU16</accession>
<name>F4KU16_HALH1</name>
<dbReference type="AlphaFoldDB" id="F4KU16"/>
<organism evidence="1 2">
    <name type="scientific">Haliscomenobacter hydrossis (strain ATCC 27775 / DSM 1100 / LMG 10767 / O)</name>
    <dbReference type="NCBI Taxonomy" id="760192"/>
    <lineage>
        <taxon>Bacteria</taxon>
        <taxon>Pseudomonadati</taxon>
        <taxon>Bacteroidota</taxon>
        <taxon>Saprospiria</taxon>
        <taxon>Saprospirales</taxon>
        <taxon>Haliscomenobacteraceae</taxon>
        <taxon>Haliscomenobacter</taxon>
    </lineage>
</organism>
<proteinExistence type="predicted"/>
<reference key="2">
    <citation type="submission" date="2011-04" db="EMBL/GenBank/DDBJ databases">
        <title>Complete sequence of chromosome of Haliscomenobacter hydrossis DSM 1100.</title>
        <authorList>
            <consortium name="US DOE Joint Genome Institute (JGI-PGF)"/>
            <person name="Lucas S."/>
            <person name="Han J."/>
            <person name="Lapidus A."/>
            <person name="Bruce D."/>
            <person name="Goodwin L."/>
            <person name="Pitluck S."/>
            <person name="Peters L."/>
            <person name="Kyrpides N."/>
            <person name="Mavromatis K."/>
            <person name="Ivanova N."/>
            <person name="Ovchinnikova G."/>
            <person name="Pagani I."/>
            <person name="Daligault H."/>
            <person name="Detter J.C."/>
            <person name="Han C."/>
            <person name="Land M."/>
            <person name="Hauser L."/>
            <person name="Markowitz V."/>
            <person name="Cheng J.-F."/>
            <person name="Hugenholtz P."/>
            <person name="Woyke T."/>
            <person name="Wu D."/>
            <person name="Verbarg S."/>
            <person name="Frueling A."/>
            <person name="Brambilla E."/>
            <person name="Klenk H.-P."/>
            <person name="Eisen J.A."/>
        </authorList>
    </citation>
    <scope>NUCLEOTIDE SEQUENCE</scope>
    <source>
        <strain>DSM 1100</strain>
    </source>
</reference>
<protein>
    <submittedName>
        <fullName evidence="1">Uncharacterized protein</fullName>
    </submittedName>
</protein>
<sequence>MDALSNEFSGGKKIGIKEFLLLFNQFSKEEQIQIAEKISLQTFADRWALLDEELPDTDELSEEEIMAEVKAVRYGEKEKV</sequence>
<gene>
    <name evidence="1" type="ordered locus">Halhy_1257</name>
</gene>
<dbReference type="Proteomes" id="UP000008461">
    <property type="component" value="Chromosome"/>
</dbReference>